<keyword evidence="3" id="KW-1185">Reference proteome</keyword>
<dbReference type="OrthoDB" id="7951357at2"/>
<dbReference type="AlphaFoldDB" id="A0A4U7N429"/>
<dbReference type="RefSeq" id="WP_138016380.1">
    <property type="nucleotide sequence ID" value="NZ_SULI01000011.1"/>
</dbReference>
<protein>
    <recommendedName>
        <fullName evidence="4">Excalibur calcium-binding domain-containing protein</fullName>
    </recommendedName>
</protein>
<dbReference type="EMBL" id="SULI01000011">
    <property type="protein sequence ID" value="TKZ20535.1"/>
    <property type="molecule type" value="Genomic_DNA"/>
</dbReference>
<evidence type="ECO:0000313" key="2">
    <source>
        <dbReference type="EMBL" id="TKZ20535.1"/>
    </source>
</evidence>
<evidence type="ECO:0000313" key="3">
    <source>
        <dbReference type="Proteomes" id="UP000306575"/>
    </source>
</evidence>
<comment type="caution">
    <text evidence="2">The sequence shown here is derived from an EMBL/GenBank/DDBJ whole genome shotgun (WGS) entry which is preliminary data.</text>
</comment>
<feature type="region of interest" description="Disordered" evidence="1">
    <location>
        <begin position="66"/>
        <end position="145"/>
    </location>
</feature>
<proteinExistence type="predicted"/>
<feature type="compositionally biased region" description="Polar residues" evidence="1">
    <location>
        <begin position="129"/>
        <end position="142"/>
    </location>
</feature>
<sequence>MRAILTGCAILALAACQPKIPDSAAGVGFDNAVLSPPPPAPVQTVAAVPPPTAVSEEAMLKPVPTIAASKPKPQSVRVTSAPVQTPQAKPPATASAVTAARASAAEPASPSRATPSSPQKTPDGVVHASPSNPAPGTSSNAGISDENDFAAVGSRRSIEDDAARKAQNSANYQLIQPTAVPARTNSGPNIVAFALSTTHAVGTQAYGRIGLTSKSRHAKACAKYPSSNEAQSAFLAKGGPKNDRLGLDPDGDGYACGWNPAPFRKAARGG</sequence>
<dbReference type="Proteomes" id="UP000306575">
    <property type="component" value="Unassembled WGS sequence"/>
</dbReference>
<dbReference type="PROSITE" id="PS51257">
    <property type="entry name" value="PROKAR_LIPOPROTEIN"/>
    <property type="match status" value="1"/>
</dbReference>
<reference evidence="2 3" key="1">
    <citation type="submission" date="2019-04" db="EMBL/GenBank/DDBJ databases">
        <title>Genome sequence of Pelagicola litoralis CL-ES2.</title>
        <authorList>
            <person name="Cao J."/>
        </authorList>
    </citation>
    <scope>NUCLEOTIDE SEQUENCE [LARGE SCALE GENOMIC DNA]</scope>
    <source>
        <strain evidence="2 3">CL-ES2</strain>
    </source>
</reference>
<organism evidence="2 3">
    <name type="scientific">Shimia litoralis</name>
    <dbReference type="NCBI Taxonomy" id="420403"/>
    <lineage>
        <taxon>Bacteria</taxon>
        <taxon>Pseudomonadati</taxon>
        <taxon>Pseudomonadota</taxon>
        <taxon>Alphaproteobacteria</taxon>
        <taxon>Rhodobacterales</taxon>
        <taxon>Roseobacteraceae</taxon>
    </lineage>
</organism>
<accession>A0A4U7N429</accession>
<feature type="compositionally biased region" description="Polar residues" evidence="1">
    <location>
        <begin position="76"/>
        <end position="87"/>
    </location>
</feature>
<evidence type="ECO:0000256" key="1">
    <source>
        <dbReference type="SAM" id="MobiDB-lite"/>
    </source>
</evidence>
<evidence type="ECO:0008006" key="4">
    <source>
        <dbReference type="Google" id="ProtNLM"/>
    </source>
</evidence>
<feature type="compositionally biased region" description="Low complexity" evidence="1">
    <location>
        <begin position="90"/>
        <end position="118"/>
    </location>
</feature>
<name>A0A4U7N429_9RHOB</name>
<gene>
    <name evidence="2" type="ORF">FAP39_10630</name>
</gene>